<proteinExistence type="predicted"/>
<evidence type="ECO:0000313" key="1">
    <source>
        <dbReference type="EMBL" id="BBX52482.1"/>
    </source>
</evidence>
<dbReference type="Proteomes" id="UP000466785">
    <property type="component" value="Chromosome"/>
</dbReference>
<organism evidence="1 2">
    <name type="scientific">Mycolicibacterium poriferae</name>
    <dbReference type="NCBI Taxonomy" id="39694"/>
    <lineage>
        <taxon>Bacteria</taxon>
        <taxon>Bacillati</taxon>
        <taxon>Actinomycetota</taxon>
        <taxon>Actinomycetes</taxon>
        <taxon>Mycobacteriales</taxon>
        <taxon>Mycobacteriaceae</taxon>
        <taxon>Mycolicibacterium</taxon>
    </lineage>
</organism>
<dbReference type="EMBL" id="AP022570">
    <property type="protein sequence ID" value="BBX52482.1"/>
    <property type="molecule type" value="Genomic_DNA"/>
</dbReference>
<evidence type="ECO:0000313" key="2">
    <source>
        <dbReference type="Proteomes" id="UP000466785"/>
    </source>
</evidence>
<dbReference type="KEGG" id="mpof:MPOR_35080"/>
<name>A0A6N4V9P5_9MYCO</name>
<accession>A0A6N4V9P5</accession>
<dbReference type="AlphaFoldDB" id="A0A6N4V9P5"/>
<sequence>MTGLRGVFDHVEQGDVSGVVRHGKAAHMRAPTFRGQRDGAVVQYGAAADQDVAPAGAGIGDGATPVRV</sequence>
<gene>
    <name evidence="1" type="ORF">MPOR_35080</name>
</gene>
<keyword evidence="2" id="KW-1185">Reference proteome</keyword>
<protein>
    <submittedName>
        <fullName evidence="1">Uncharacterized protein</fullName>
    </submittedName>
</protein>
<reference evidence="1 2" key="1">
    <citation type="journal article" date="2019" name="Emerg. Microbes Infect.">
        <title>Comprehensive subspecies identification of 175 nontuberculous mycobacteria species based on 7547 genomic profiles.</title>
        <authorList>
            <person name="Matsumoto Y."/>
            <person name="Kinjo T."/>
            <person name="Motooka D."/>
            <person name="Nabeya D."/>
            <person name="Jung N."/>
            <person name="Uechi K."/>
            <person name="Horii T."/>
            <person name="Iida T."/>
            <person name="Fujita J."/>
            <person name="Nakamura S."/>
        </authorList>
    </citation>
    <scope>NUCLEOTIDE SEQUENCE [LARGE SCALE GENOMIC DNA]</scope>
    <source>
        <strain evidence="1 2">JCM 12603</strain>
    </source>
</reference>